<dbReference type="InterPro" id="IPR052533">
    <property type="entry name" value="WalJ/YycJ-like"/>
</dbReference>
<dbReference type="EMBL" id="CP035281">
    <property type="protein sequence ID" value="QAT44006.1"/>
    <property type="molecule type" value="Genomic_DNA"/>
</dbReference>
<name>A0A410PYT9_9FIRM</name>
<evidence type="ECO:0000313" key="3">
    <source>
        <dbReference type="Proteomes" id="UP000287601"/>
    </source>
</evidence>
<evidence type="ECO:0000259" key="1">
    <source>
        <dbReference type="SMART" id="SM00849"/>
    </source>
</evidence>
<dbReference type="InterPro" id="IPR036866">
    <property type="entry name" value="RibonucZ/Hydroxyglut_hydro"/>
</dbReference>
<dbReference type="OrthoDB" id="9781189at2"/>
<organism evidence="2 3">
    <name type="scientific">Aminipila luticellarii</name>
    <dbReference type="NCBI Taxonomy" id="2507160"/>
    <lineage>
        <taxon>Bacteria</taxon>
        <taxon>Bacillati</taxon>
        <taxon>Bacillota</taxon>
        <taxon>Clostridia</taxon>
        <taxon>Peptostreptococcales</taxon>
        <taxon>Anaerovoracaceae</taxon>
        <taxon>Aminipila</taxon>
    </lineage>
</organism>
<keyword evidence="3" id="KW-1185">Reference proteome</keyword>
<dbReference type="SMART" id="SM00849">
    <property type="entry name" value="Lactamase_B"/>
    <property type="match status" value="1"/>
</dbReference>
<dbReference type="InterPro" id="IPR001279">
    <property type="entry name" value="Metallo-B-lactamas"/>
</dbReference>
<dbReference type="SUPFAM" id="SSF56281">
    <property type="entry name" value="Metallo-hydrolase/oxidoreductase"/>
    <property type="match status" value="1"/>
</dbReference>
<dbReference type="AlphaFoldDB" id="A0A410PYT9"/>
<keyword evidence="2" id="KW-0378">Hydrolase</keyword>
<evidence type="ECO:0000313" key="2">
    <source>
        <dbReference type="EMBL" id="QAT44006.1"/>
    </source>
</evidence>
<sequence length="271" mass="30016">MKGKKSMALSFCSFSSGSSGNCYLVKSDSTALLIDAGISGKKILEGLNTTQTPEEQVQGVLVTHEHIDHVKSLRVLSKKLPGAKTYANAGTWTQIQENVPEGQRGLFITGEAFSIGDIKIKPFHISHDAAEPVGFSLFAEEKQITIVTDTGCITEEIFDEIRQADLLTLEANHDENMLKVGRYPWNVKQRILGSRGHLSNVAAGNCLCRLLDECCSKPRKILLAHLSRENNFPEMAYQTIKNVLEESEHYLGGQLQLNTMMKDEISMIYTV</sequence>
<dbReference type="PANTHER" id="PTHR47619">
    <property type="entry name" value="METALLO-HYDROLASE YYCJ-RELATED"/>
    <property type="match status" value="1"/>
</dbReference>
<dbReference type="Pfam" id="PF12706">
    <property type="entry name" value="Lactamase_B_2"/>
    <property type="match status" value="1"/>
</dbReference>
<gene>
    <name evidence="2" type="ORF">EQM06_12675</name>
</gene>
<dbReference type="KEGG" id="amij:EQM06_12675"/>
<dbReference type="Proteomes" id="UP000287601">
    <property type="component" value="Chromosome"/>
</dbReference>
<protein>
    <submittedName>
        <fullName evidence="2">MBL fold metallo-hydrolase</fullName>
    </submittedName>
</protein>
<dbReference type="Gene3D" id="3.60.15.10">
    <property type="entry name" value="Ribonuclease Z/Hydroxyacylglutathione hydrolase-like"/>
    <property type="match status" value="1"/>
</dbReference>
<feature type="domain" description="Metallo-beta-lactamase" evidence="1">
    <location>
        <begin position="19"/>
        <end position="197"/>
    </location>
</feature>
<dbReference type="PANTHER" id="PTHR47619:SF1">
    <property type="entry name" value="EXODEOXYRIBONUCLEASE WALJ"/>
    <property type="match status" value="1"/>
</dbReference>
<accession>A0A410PYT9</accession>
<dbReference type="GO" id="GO:0016787">
    <property type="term" value="F:hydrolase activity"/>
    <property type="evidence" value="ECO:0007669"/>
    <property type="project" value="UniProtKB-KW"/>
</dbReference>
<reference evidence="2 3" key="1">
    <citation type="submission" date="2019-01" db="EMBL/GenBank/DDBJ databases">
        <title>Draft genomes of a novel of Aminipila strains.</title>
        <authorList>
            <person name="Ma S."/>
        </authorList>
    </citation>
    <scope>NUCLEOTIDE SEQUENCE [LARGE SCALE GENOMIC DNA]</scope>
    <source>
        <strain evidence="3">JN-39</strain>
    </source>
</reference>
<proteinExistence type="predicted"/>